<dbReference type="GO" id="GO:0005886">
    <property type="term" value="C:plasma membrane"/>
    <property type="evidence" value="ECO:0007669"/>
    <property type="project" value="UniProtKB-SubCell"/>
</dbReference>
<dbReference type="GO" id="GO:0022857">
    <property type="term" value="F:transmembrane transporter activity"/>
    <property type="evidence" value="ECO:0007669"/>
    <property type="project" value="InterPro"/>
</dbReference>
<dbReference type="FunFam" id="1.20.1250.20:FF:000122">
    <property type="entry name" value="D-xylose transporter XylE"/>
    <property type="match status" value="1"/>
</dbReference>
<accession>A0A6I2MJX8</accession>
<dbReference type="PROSITE" id="PS50850">
    <property type="entry name" value="MFS"/>
    <property type="match status" value="1"/>
</dbReference>
<evidence type="ECO:0000256" key="7">
    <source>
        <dbReference type="ARBA" id="ARBA00022989"/>
    </source>
</evidence>
<evidence type="ECO:0000256" key="10">
    <source>
        <dbReference type="SAM" id="Phobius"/>
    </source>
</evidence>
<evidence type="ECO:0000256" key="6">
    <source>
        <dbReference type="ARBA" id="ARBA00022692"/>
    </source>
</evidence>
<evidence type="ECO:0000256" key="2">
    <source>
        <dbReference type="ARBA" id="ARBA00010992"/>
    </source>
</evidence>
<feature type="domain" description="Major facilitator superfamily (MFS) profile" evidence="11">
    <location>
        <begin position="19"/>
        <end position="472"/>
    </location>
</feature>
<keyword evidence="7 10" id="KW-1133">Transmembrane helix</keyword>
<dbReference type="InterPro" id="IPR003663">
    <property type="entry name" value="Sugar/inositol_transpt"/>
</dbReference>
<feature type="transmembrane region" description="Helical" evidence="10">
    <location>
        <begin position="52"/>
        <end position="74"/>
    </location>
</feature>
<dbReference type="Gene3D" id="1.20.1250.20">
    <property type="entry name" value="MFS general substrate transporter like domains"/>
    <property type="match status" value="2"/>
</dbReference>
<feature type="transmembrane region" description="Helical" evidence="10">
    <location>
        <begin position="210"/>
        <end position="232"/>
    </location>
</feature>
<evidence type="ECO:0000313" key="13">
    <source>
        <dbReference type="Proteomes" id="UP000443153"/>
    </source>
</evidence>
<dbReference type="Proteomes" id="UP000443153">
    <property type="component" value="Unassembled WGS sequence"/>
</dbReference>
<evidence type="ECO:0000256" key="5">
    <source>
        <dbReference type="ARBA" id="ARBA00022597"/>
    </source>
</evidence>
<evidence type="ECO:0000256" key="1">
    <source>
        <dbReference type="ARBA" id="ARBA00004651"/>
    </source>
</evidence>
<evidence type="ECO:0000256" key="3">
    <source>
        <dbReference type="ARBA" id="ARBA00022448"/>
    </source>
</evidence>
<dbReference type="PROSITE" id="PS00217">
    <property type="entry name" value="SUGAR_TRANSPORT_2"/>
    <property type="match status" value="1"/>
</dbReference>
<dbReference type="PANTHER" id="PTHR48023">
    <property type="entry name" value="D-XYLOSE-PROTON SYMPORTER-LIKE 2"/>
    <property type="match status" value="1"/>
</dbReference>
<sequence length="494" mass="54173">MSKTVMIMNKKSSFYLLAISFVSTLGGFLFGYDTAIISGCNSFLESQYNLTASMLGWVVSSALLGTILGCIISGRVTDLYGRKKTLILAAGCLTISAFGSMLPPQFLGDPDASFWITSSLDSSFITLIVVRIIGGIGVGITSVVAPIYISELTMPEKRGKMVSLYQLSITLGILLAFLVDWLVLNQAGEKAGIITGADVGLWDWLFVEELWRGMFGTEIPIAVLFLVLLMFVPESPRWQVVNGKEKEALATMSRLGDLEMAKSQLAEMKEATIQETQGLKELFKPYLRRPFLIGILLPMFSHLSGIAAIMYFAPNILNESFKSVESSFLGAVLVGMVNSIFTFVAILNIEKYGRRKLLLIGVIGAAVSLMGVGILFALGSNLVIIPLLIYVACFAFSYGPIVWVIISEIFPTKIRGLAVSIGSLSLMVTGFFITLTNPVFIETIKPSGTFFLYGTLTIPAIWFIWKFVPETKGKTLEEIEMSWKTDNKKQKQSK</sequence>
<dbReference type="InterPro" id="IPR020846">
    <property type="entry name" value="MFS_dom"/>
</dbReference>
<dbReference type="SUPFAM" id="SSF103473">
    <property type="entry name" value="MFS general substrate transporter"/>
    <property type="match status" value="1"/>
</dbReference>
<dbReference type="InterPro" id="IPR005828">
    <property type="entry name" value="MFS_sugar_transport-like"/>
</dbReference>
<dbReference type="InterPro" id="IPR005829">
    <property type="entry name" value="Sugar_transporter_CS"/>
</dbReference>
<keyword evidence="6 10" id="KW-0812">Transmembrane</keyword>
<keyword evidence="3 9" id="KW-0813">Transport</keyword>
<comment type="subcellular location">
    <subcellularLocation>
        <location evidence="1">Cell membrane</location>
        <topology evidence="1">Multi-pass membrane protein</topology>
    </subcellularLocation>
</comment>
<dbReference type="InterPro" id="IPR036259">
    <property type="entry name" value="MFS_trans_sf"/>
</dbReference>
<feature type="transmembrane region" description="Helical" evidence="10">
    <location>
        <begin position="418"/>
        <end position="441"/>
    </location>
</feature>
<feature type="transmembrane region" description="Helical" evidence="10">
    <location>
        <begin position="357"/>
        <end position="378"/>
    </location>
</feature>
<reference evidence="12 13" key="1">
    <citation type="submission" date="2019-11" db="EMBL/GenBank/DDBJ databases">
        <title>Maribacter lutea sp. nov., a marine bacterium isolated from intertidal sand.</title>
        <authorList>
            <person name="Liu A."/>
        </authorList>
    </citation>
    <scope>NUCLEOTIDE SEQUENCE [LARGE SCALE GENOMIC DNA]</scope>
    <source>
        <strain evidence="12 13">RZ05</strain>
    </source>
</reference>
<dbReference type="InterPro" id="IPR050820">
    <property type="entry name" value="MFS_Sugar_Transporter"/>
</dbReference>
<protein>
    <submittedName>
        <fullName evidence="12">Sugar porter family MFS transporter</fullName>
    </submittedName>
</protein>
<dbReference type="EMBL" id="WKJH01000001">
    <property type="protein sequence ID" value="MRX63137.1"/>
    <property type="molecule type" value="Genomic_DNA"/>
</dbReference>
<dbReference type="OrthoDB" id="9783823at2"/>
<feature type="transmembrane region" description="Helical" evidence="10">
    <location>
        <begin position="384"/>
        <end position="406"/>
    </location>
</feature>
<dbReference type="PANTHER" id="PTHR48023:SF4">
    <property type="entry name" value="D-XYLOSE-PROTON SYMPORTER-LIKE 2"/>
    <property type="match status" value="1"/>
</dbReference>
<proteinExistence type="inferred from homology"/>
<keyword evidence="8 10" id="KW-0472">Membrane</keyword>
<feature type="transmembrane region" description="Helical" evidence="10">
    <location>
        <begin position="328"/>
        <end position="350"/>
    </location>
</feature>
<keyword evidence="13" id="KW-1185">Reference proteome</keyword>
<feature type="transmembrane region" description="Helical" evidence="10">
    <location>
        <begin position="12"/>
        <end position="32"/>
    </location>
</feature>
<feature type="transmembrane region" description="Helical" evidence="10">
    <location>
        <begin position="291"/>
        <end position="313"/>
    </location>
</feature>
<feature type="transmembrane region" description="Helical" evidence="10">
    <location>
        <begin position="86"/>
        <end position="104"/>
    </location>
</feature>
<evidence type="ECO:0000313" key="12">
    <source>
        <dbReference type="EMBL" id="MRX63137.1"/>
    </source>
</evidence>
<gene>
    <name evidence="12" type="ORF">GJ691_03040</name>
</gene>
<dbReference type="Pfam" id="PF00083">
    <property type="entry name" value="Sugar_tr"/>
    <property type="match status" value="1"/>
</dbReference>
<name>A0A6I2MJX8_9FLAO</name>
<dbReference type="PROSITE" id="PS00216">
    <property type="entry name" value="SUGAR_TRANSPORT_1"/>
    <property type="match status" value="1"/>
</dbReference>
<evidence type="ECO:0000256" key="4">
    <source>
        <dbReference type="ARBA" id="ARBA00022475"/>
    </source>
</evidence>
<comment type="similarity">
    <text evidence="2 9">Belongs to the major facilitator superfamily. Sugar transporter (TC 2.A.1.1) family.</text>
</comment>
<dbReference type="NCBIfam" id="TIGR00879">
    <property type="entry name" value="SP"/>
    <property type="match status" value="1"/>
</dbReference>
<feature type="transmembrane region" description="Helical" evidence="10">
    <location>
        <begin position="161"/>
        <end position="184"/>
    </location>
</feature>
<comment type="caution">
    <text evidence="12">The sequence shown here is derived from an EMBL/GenBank/DDBJ whole genome shotgun (WGS) entry which is preliminary data.</text>
</comment>
<feature type="transmembrane region" description="Helical" evidence="10">
    <location>
        <begin position="124"/>
        <end position="149"/>
    </location>
</feature>
<dbReference type="AlphaFoldDB" id="A0A6I2MJX8"/>
<evidence type="ECO:0000259" key="11">
    <source>
        <dbReference type="PROSITE" id="PS50850"/>
    </source>
</evidence>
<keyword evidence="4" id="KW-1003">Cell membrane</keyword>
<dbReference type="PRINTS" id="PR00171">
    <property type="entry name" value="SUGRTRNSPORT"/>
</dbReference>
<evidence type="ECO:0000256" key="9">
    <source>
        <dbReference type="RuleBase" id="RU003346"/>
    </source>
</evidence>
<feature type="transmembrane region" description="Helical" evidence="10">
    <location>
        <begin position="447"/>
        <end position="465"/>
    </location>
</feature>
<organism evidence="12 13">
    <name type="scientific">Maribacter luteus</name>
    <dbReference type="NCBI Taxonomy" id="2594478"/>
    <lineage>
        <taxon>Bacteria</taxon>
        <taxon>Pseudomonadati</taxon>
        <taxon>Bacteroidota</taxon>
        <taxon>Flavobacteriia</taxon>
        <taxon>Flavobacteriales</taxon>
        <taxon>Flavobacteriaceae</taxon>
        <taxon>Maribacter</taxon>
    </lineage>
</organism>
<evidence type="ECO:0000256" key="8">
    <source>
        <dbReference type="ARBA" id="ARBA00023136"/>
    </source>
</evidence>
<keyword evidence="5" id="KW-0762">Sugar transport</keyword>